<evidence type="ECO:0000313" key="2">
    <source>
        <dbReference type="EMBL" id="TKR96646.1"/>
    </source>
</evidence>
<gene>
    <name evidence="2" type="ORF">L596_010638</name>
</gene>
<dbReference type="Proteomes" id="UP000298663">
    <property type="component" value="Unassembled WGS sequence"/>
</dbReference>
<proteinExistence type="predicted"/>
<sequence length="145" mass="17183">MNSHQYHRLQEIREWYNEESPKYLDRYFPPESFVQVCDQKRKSKSIYEESKCVDCGKIVPVATTRRLHVARHIGLSIECVISGCSSKATTNTYSKHLRIVHSKKLKDLTKEELYEYKTARVKFTKTVNKALPEYFPYKTKIEEEE</sequence>
<reference evidence="2 3" key="1">
    <citation type="journal article" date="2015" name="Genome Biol.">
        <title>Comparative genomics of Steinernema reveals deeply conserved gene regulatory networks.</title>
        <authorList>
            <person name="Dillman A.R."/>
            <person name="Macchietto M."/>
            <person name="Porter C.F."/>
            <person name="Rogers A."/>
            <person name="Williams B."/>
            <person name="Antoshechkin I."/>
            <person name="Lee M.M."/>
            <person name="Goodwin Z."/>
            <person name="Lu X."/>
            <person name="Lewis E.E."/>
            <person name="Goodrich-Blair H."/>
            <person name="Stock S.P."/>
            <person name="Adams B.J."/>
            <person name="Sternberg P.W."/>
            <person name="Mortazavi A."/>
        </authorList>
    </citation>
    <scope>NUCLEOTIDE SEQUENCE [LARGE SCALE GENOMIC DNA]</scope>
    <source>
        <strain evidence="2 3">ALL</strain>
    </source>
</reference>
<dbReference type="EMBL" id="AZBU02000002">
    <property type="protein sequence ID" value="TKR96646.1"/>
    <property type="molecule type" value="Genomic_DNA"/>
</dbReference>
<evidence type="ECO:0000259" key="1">
    <source>
        <dbReference type="PROSITE" id="PS00028"/>
    </source>
</evidence>
<organism evidence="2 3">
    <name type="scientific">Steinernema carpocapsae</name>
    <name type="common">Entomopathogenic nematode</name>
    <dbReference type="NCBI Taxonomy" id="34508"/>
    <lineage>
        <taxon>Eukaryota</taxon>
        <taxon>Metazoa</taxon>
        <taxon>Ecdysozoa</taxon>
        <taxon>Nematoda</taxon>
        <taxon>Chromadorea</taxon>
        <taxon>Rhabditida</taxon>
        <taxon>Tylenchina</taxon>
        <taxon>Panagrolaimomorpha</taxon>
        <taxon>Strongyloidoidea</taxon>
        <taxon>Steinernematidae</taxon>
        <taxon>Steinernema</taxon>
    </lineage>
</organism>
<name>A0A4U5PJJ3_STECR</name>
<accession>A0A4U5PJJ3</accession>
<reference evidence="2 3" key="2">
    <citation type="journal article" date="2019" name="G3 (Bethesda)">
        <title>Hybrid Assembly of the Genome of the Entomopathogenic Nematode Steinernema carpocapsae Identifies the X-Chromosome.</title>
        <authorList>
            <person name="Serra L."/>
            <person name="Macchietto M."/>
            <person name="Macias-Munoz A."/>
            <person name="McGill C.J."/>
            <person name="Rodriguez I.M."/>
            <person name="Rodriguez B."/>
            <person name="Murad R."/>
            <person name="Mortazavi A."/>
        </authorList>
    </citation>
    <scope>NUCLEOTIDE SEQUENCE [LARGE SCALE GENOMIC DNA]</scope>
    <source>
        <strain evidence="2 3">ALL</strain>
    </source>
</reference>
<dbReference type="AlphaFoldDB" id="A0A4U5PJJ3"/>
<feature type="domain" description="C2H2-type" evidence="1">
    <location>
        <begin position="52"/>
        <end position="72"/>
    </location>
</feature>
<keyword evidence="3" id="KW-1185">Reference proteome</keyword>
<protein>
    <recommendedName>
        <fullName evidence="1">C2H2-type domain-containing protein</fullName>
    </recommendedName>
</protein>
<dbReference type="InterPro" id="IPR013087">
    <property type="entry name" value="Znf_C2H2_type"/>
</dbReference>
<dbReference type="PROSITE" id="PS00028">
    <property type="entry name" value="ZINC_FINGER_C2H2_1"/>
    <property type="match status" value="1"/>
</dbReference>
<evidence type="ECO:0000313" key="3">
    <source>
        <dbReference type="Proteomes" id="UP000298663"/>
    </source>
</evidence>
<comment type="caution">
    <text evidence="2">The sequence shown here is derived from an EMBL/GenBank/DDBJ whole genome shotgun (WGS) entry which is preliminary data.</text>
</comment>